<comment type="caution">
    <text evidence="2">The sequence shown here is derived from an EMBL/GenBank/DDBJ whole genome shotgun (WGS) entry which is preliminary data.</text>
</comment>
<name>A0ABU0INL2_9CAUL</name>
<keyword evidence="1" id="KW-0812">Transmembrane</keyword>
<dbReference type="EMBL" id="JAUSVS010000002">
    <property type="protein sequence ID" value="MDQ0463586.1"/>
    <property type="molecule type" value="Genomic_DNA"/>
</dbReference>
<accession>A0ABU0INL2</accession>
<sequence>MGRLANGSGGAFKGLAWVGGLLATCAALTVAAVLAVFATVTVVVLALMASATLAFAGLAMRARRSAKARANTDPDLIEARHLGGHSWVAYGWNDRA</sequence>
<reference evidence="2 3" key="1">
    <citation type="submission" date="2023-07" db="EMBL/GenBank/DDBJ databases">
        <title>Genomic Encyclopedia of Type Strains, Phase IV (KMG-IV): sequencing the most valuable type-strain genomes for metagenomic binning, comparative biology and taxonomic classification.</title>
        <authorList>
            <person name="Goeker M."/>
        </authorList>
    </citation>
    <scope>NUCLEOTIDE SEQUENCE [LARGE SCALE GENOMIC DNA]</scope>
    <source>
        <strain evidence="2 3">DSM 18695</strain>
    </source>
</reference>
<feature type="transmembrane region" description="Helical" evidence="1">
    <location>
        <begin position="12"/>
        <end position="34"/>
    </location>
</feature>
<dbReference type="Proteomes" id="UP001228905">
    <property type="component" value="Unassembled WGS sequence"/>
</dbReference>
<evidence type="ECO:0000256" key="1">
    <source>
        <dbReference type="SAM" id="Phobius"/>
    </source>
</evidence>
<evidence type="ECO:0000313" key="2">
    <source>
        <dbReference type="EMBL" id="MDQ0463586.1"/>
    </source>
</evidence>
<dbReference type="RefSeq" id="WP_307347621.1">
    <property type="nucleotide sequence ID" value="NZ_JAUSVS010000002.1"/>
</dbReference>
<feature type="transmembrane region" description="Helical" evidence="1">
    <location>
        <begin position="40"/>
        <end position="60"/>
    </location>
</feature>
<keyword evidence="1" id="KW-0472">Membrane</keyword>
<evidence type="ECO:0000313" key="3">
    <source>
        <dbReference type="Proteomes" id="UP001228905"/>
    </source>
</evidence>
<gene>
    <name evidence="2" type="ORF">QO010_001357</name>
</gene>
<organism evidence="2 3">
    <name type="scientific">Caulobacter ginsengisoli</name>
    <dbReference type="NCBI Taxonomy" id="400775"/>
    <lineage>
        <taxon>Bacteria</taxon>
        <taxon>Pseudomonadati</taxon>
        <taxon>Pseudomonadota</taxon>
        <taxon>Alphaproteobacteria</taxon>
        <taxon>Caulobacterales</taxon>
        <taxon>Caulobacteraceae</taxon>
        <taxon>Caulobacter</taxon>
    </lineage>
</organism>
<proteinExistence type="predicted"/>
<protein>
    <submittedName>
        <fullName evidence="2">Uncharacterized protein</fullName>
    </submittedName>
</protein>
<keyword evidence="1" id="KW-1133">Transmembrane helix</keyword>
<keyword evidence="3" id="KW-1185">Reference proteome</keyword>